<evidence type="ECO:0000256" key="1">
    <source>
        <dbReference type="ARBA" id="ARBA00004141"/>
    </source>
</evidence>
<keyword evidence="7" id="KW-0808">Transferase</keyword>
<comment type="caution">
    <text evidence="7">The sequence shown here is derived from an EMBL/GenBank/DDBJ whole genome shotgun (WGS) entry which is preliminary data.</text>
</comment>
<comment type="subcellular location">
    <subcellularLocation>
        <location evidence="1">Membrane</location>
        <topology evidence="1">Multi-pass membrane protein</topology>
    </subcellularLocation>
</comment>
<keyword evidence="3 6" id="KW-0812">Transmembrane</keyword>
<dbReference type="InterPro" id="IPR044878">
    <property type="entry name" value="UbiA_sf"/>
</dbReference>
<dbReference type="Proteomes" id="UP000249542">
    <property type="component" value="Unassembled WGS sequence"/>
</dbReference>
<evidence type="ECO:0000313" key="8">
    <source>
        <dbReference type="Proteomes" id="UP000249542"/>
    </source>
</evidence>
<gene>
    <name evidence="7" type="ORF">LX95_00679</name>
</gene>
<keyword evidence="8" id="KW-1185">Reference proteome</keyword>
<feature type="transmembrane region" description="Helical" evidence="6">
    <location>
        <begin position="169"/>
        <end position="191"/>
    </location>
</feature>
<dbReference type="Gene3D" id="1.10.357.140">
    <property type="entry name" value="UbiA prenyltransferase"/>
    <property type="match status" value="1"/>
</dbReference>
<dbReference type="PANTHER" id="PTHR42723">
    <property type="entry name" value="CHLOROPHYLL SYNTHASE"/>
    <property type="match status" value="1"/>
</dbReference>
<feature type="transmembrane region" description="Helical" evidence="6">
    <location>
        <begin position="39"/>
        <end position="59"/>
    </location>
</feature>
<dbReference type="CDD" id="cd13961">
    <property type="entry name" value="PT_UbiA_DGGGPS"/>
    <property type="match status" value="1"/>
</dbReference>
<protein>
    <submittedName>
        <fullName evidence="7">4-hydroxybenzoate polyprenyltransferase</fullName>
    </submittedName>
</protein>
<dbReference type="Gene3D" id="1.20.120.1780">
    <property type="entry name" value="UbiA prenyltransferase"/>
    <property type="match status" value="1"/>
</dbReference>
<dbReference type="NCBIfam" id="NF009512">
    <property type="entry name" value="PRK12872.1-1"/>
    <property type="match status" value="1"/>
</dbReference>
<proteinExistence type="predicted"/>
<name>A0A2W7I7X1_9FLAO</name>
<evidence type="ECO:0000256" key="2">
    <source>
        <dbReference type="ARBA" id="ARBA00022475"/>
    </source>
</evidence>
<keyword evidence="5 6" id="KW-0472">Membrane</keyword>
<dbReference type="RefSeq" id="WP_111540031.1">
    <property type="nucleotide sequence ID" value="NZ_QKYV01000002.1"/>
</dbReference>
<dbReference type="AlphaFoldDB" id="A0A2W7I7X1"/>
<evidence type="ECO:0000313" key="7">
    <source>
        <dbReference type="EMBL" id="PZW42369.1"/>
    </source>
</evidence>
<dbReference type="InterPro" id="IPR000537">
    <property type="entry name" value="UbiA_prenyltransferase"/>
</dbReference>
<feature type="transmembrane region" description="Helical" evidence="6">
    <location>
        <begin position="283"/>
        <end position="302"/>
    </location>
</feature>
<sequence length="304" mass="34323">MKKYLQLVRFPNLLMIIATQLVIKYCFFEPFAVEITLNGFGYSLLIIATVCLAAAGNIINDINDVQADSINKPNRVIIGKHLSEKKAYNLFIGLNVIGVLLGFYLSNMIGRPIFSGIFIMVSGILYLYATSLKSYLVVGNIIISALVALVIILPALYDLLPAITPQNQATQRTFFSIILDYAIFAFLINWLREMVKDQQDIQGDHKAGVNTLPISLGQERTNKLIFVISILPLVAILYYIYAYLYNNIYALVYAVLFVLAPLLWFMFKIISTKHKKEFSTLNGLLKLILIFGIISIALYPFLWK</sequence>
<evidence type="ECO:0000256" key="3">
    <source>
        <dbReference type="ARBA" id="ARBA00022692"/>
    </source>
</evidence>
<accession>A0A2W7I7X1</accession>
<reference evidence="7 8" key="1">
    <citation type="submission" date="2018-06" db="EMBL/GenBank/DDBJ databases">
        <title>Genomic Encyclopedia of Archaeal and Bacterial Type Strains, Phase II (KMG-II): from individual species to whole genera.</title>
        <authorList>
            <person name="Goeker M."/>
        </authorList>
    </citation>
    <scope>NUCLEOTIDE SEQUENCE [LARGE SCALE GENOMIC DNA]</scope>
    <source>
        <strain evidence="7 8">DSM 15361</strain>
    </source>
</reference>
<dbReference type="PANTHER" id="PTHR42723:SF1">
    <property type="entry name" value="CHLOROPHYLL SYNTHASE, CHLOROPLASTIC"/>
    <property type="match status" value="1"/>
</dbReference>
<dbReference type="GO" id="GO:0016020">
    <property type="term" value="C:membrane"/>
    <property type="evidence" value="ECO:0007669"/>
    <property type="project" value="UniProtKB-SubCell"/>
</dbReference>
<feature type="transmembrane region" description="Helical" evidence="6">
    <location>
        <begin position="112"/>
        <end position="129"/>
    </location>
</feature>
<feature type="transmembrane region" description="Helical" evidence="6">
    <location>
        <begin position="250"/>
        <end position="271"/>
    </location>
</feature>
<feature type="transmembrane region" description="Helical" evidence="6">
    <location>
        <begin position="87"/>
        <end position="106"/>
    </location>
</feature>
<feature type="transmembrane region" description="Helical" evidence="6">
    <location>
        <begin position="224"/>
        <end position="244"/>
    </location>
</feature>
<evidence type="ECO:0000256" key="6">
    <source>
        <dbReference type="SAM" id="Phobius"/>
    </source>
</evidence>
<organism evidence="7 8">
    <name type="scientific">Mesonia algae</name>
    <dbReference type="NCBI Taxonomy" id="213248"/>
    <lineage>
        <taxon>Bacteria</taxon>
        <taxon>Pseudomonadati</taxon>
        <taxon>Bacteroidota</taxon>
        <taxon>Flavobacteriia</taxon>
        <taxon>Flavobacteriales</taxon>
        <taxon>Flavobacteriaceae</taxon>
        <taxon>Mesonia</taxon>
    </lineage>
</organism>
<keyword evidence="4 6" id="KW-1133">Transmembrane helix</keyword>
<dbReference type="InterPro" id="IPR050475">
    <property type="entry name" value="Prenyltransferase_related"/>
</dbReference>
<dbReference type="EMBL" id="QKYV01000002">
    <property type="protein sequence ID" value="PZW42369.1"/>
    <property type="molecule type" value="Genomic_DNA"/>
</dbReference>
<keyword evidence="2" id="KW-1003">Cell membrane</keyword>
<dbReference type="GO" id="GO:0016765">
    <property type="term" value="F:transferase activity, transferring alkyl or aryl (other than methyl) groups"/>
    <property type="evidence" value="ECO:0007669"/>
    <property type="project" value="InterPro"/>
</dbReference>
<dbReference type="Pfam" id="PF01040">
    <property type="entry name" value="UbiA"/>
    <property type="match status" value="1"/>
</dbReference>
<evidence type="ECO:0000256" key="4">
    <source>
        <dbReference type="ARBA" id="ARBA00022989"/>
    </source>
</evidence>
<feature type="transmembrane region" description="Helical" evidence="6">
    <location>
        <begin position="136"/>
        <end position="157"/>
    </location>
</feature>
<evidence type="ECO:0000256" key="5">
    <source>
        <dbReference type="ARBA" id="ARBA00023136"/>
    </source>
</evidence>
<feature type="transmembrane region" description="Helical" evidence="6">
    <location>
        <begin position="12"/>
        <end position="33"/>
    </location>
</feature>